<gene>
    <name evidence="1" type="ORF">LTS18_009297</name>
</gene>
<dbReference type="Proteomes" id="UP001186974">
    <property type="component" value="Unassembled WGS sequence"/>
</dbReference>
<evidence type="ECO:0000313" key="2">
    <source>
        <dbReference type="Proteomes" id="UP001186974"/>
    </source>
</evidence>
<comment type="caution">
    <text evidence="1">The sequence shown here is derived from an EMBL/GenBank/DDBJ whole genome shotgun (WGS) entry which is preliminary data.</text>
</comment>
<protein>
    <submittedName>
        <fullName evidence="1">Uncharacterized protein</fullName>
    </submittedName>
</protein>
<keyword evidence="2" id="KW-1185">Reference proteome</keyword>
<accession>A0ACC3DYU3</accession>
<evidence type="ECO:0000313" key="1">
    <source>
        <dbReference type="EMBL" id="KAK3081989.1"/>
    </source>
</evidence>
<name>A0ACC3DYU3_9PEZI</name>
<sequence>MNFGEAHKKRYGECSKETAFEILDFLYGQGGNFIDTADAYQAGESEIWLGEWINSESNRDQIVLTTKYSTAHRTHEIGKIQFNYGGNGLKFMRLSLDASFHKSQTDYIDLFYLHWWYCLVSKPELMHGFREREQHNPGRKAVPFPERNRKVSAVLEKISKAKGVKPLDIALAYVL</sequence>
<dbReference type="EMBL" id="JAWDJW010000025">
    <property type="protein sequence ID" value="KAK3081989.1"/>
    <property type="molecule type" value="Genomic_DNA"/>
</dbReference>
<organism evidence="1 2">
    <name type="scientific">Coniosporium uncinatum</name>
    <dbReference type="NCBI Taxonomy" id="93489"/>
    <lineage>
        <taxon>Eukaryota</taxon>
        <taxon>Fungi</taxon>
        <taxon>Dikarya</taxon>
        <taxon>Ascomycota</taxon>
        <taxon>Pezizomycotina</taxon>
        <taxon>Dothideomycetes</taxon>
        <taxon>Dothideomycetes incertae sedis</taxon>
        <taxon>Coniosporium</taxon>
    </lineage>
</organism>
<reference evidence="1" key="1">
    <citation type="submission" date="2024-09" db="EMBL/GenBank/DDBJ databases">
        <title>Black Yeasts Isolated from many extreme environments.</title>
        <authorList>
            <person name="Coleine C."/>
            <person name="Stajich J.E."/>
            <person name="Selbmann L."/>
        </authorList>
    </citation>
    <scope>NUCLEOTIDE SEQUENCE</scope>
    <source>
        <strain evidence="1">CCFEE 5737</strain>
    </source>
</reference>
<proteinExistence type="predicted"/>